<accession>A0A1I5S6T3</accession>
<organism evidence="1 2">
    <name type="scientific">Sphingomonas rubra</name>
    <dbReference type="NCBI Taxonomy" id="634430"/>
    <lineage>
        <taxon>Bacteria</taxon>
        <taxon>Pseudomonadati</taxon>
        <taxon>Pseudomonadota</taxon>
        <taxon>Alphaproteobacteria</taxon>
        <taxon>Sphingomonadales</taxon>
        <taxon>Sphingomonadaceae</taxon>
        <taxon>Sphingomonas</taxon>
    </lineage>
</organism>
<keyword evidence="2" id="KW-1185">Reference proteome</keyword>
<name>A0A1I5S6T3_9SPHN</name>
<evidence type="ECO:0000313" key="1">
    <source>
        <dbReference type="EMBL" id="SFP66381.1"/>
    </source>
</evidence>
<gene>
    <name evidence="1" type="ORF">SAMN04488241_1056</name>
</gene>
<dbReference type="EMBL" id="FOXP01000005">
    <property type="protein sequence ID" value="SFP66381.1"/>
    <property type="molecule type" value="Genomic_DNA"/>
</dbReference>
<dbReference type="Proteomes" id="UP000199586">
    <property type="component" value="Unassembled WGS sequence"/>
</dbReference>
<sequence>MVVFSFGTGKETDCLNSTRPRMIQLTGSRRLTDKDYIRRMDDQTASRHSHEFSRLLAALRQAYEAANKASEFDEFDTHNALVEHIERLMADVENDDAIDSQGNKVSRRWLLEIEYQAVSASRVALRKSVITALYHLWERSVLRWVAWTGRKHASHSDLVGLAASTGASAVSLNRLEPLHFINNALKHDNPSWIQRLREGGYDRYLNDQTYSPYDSPLDPYEIIHLSHNNVIDFFDWVAACGPNFMQPWPGMLPTRQEFDPIYGS</sequence>
<dbReference type="AlphaFoldDB" id="A0A1I5S6T3"/>
<proteinExistence type="predicted"/>
<protein>
    <submittedName>
        <fullName evidence="1">Uncharacterized protein</fullName>
    </submittedName>
</protein>
<reference evidence="1 2" key="1">
    <citation type="submission" date="2016-10" db="EMBL/GenBank/DDBJ databases">
        <authorList>
            <person name="de Groot N.N."/>
        </authorList>
    </citation>
    <scope>NUCLEOTIDE SEQUENCE [LARGE SCALE GENOMIC DNA]</scope>
    <source>
        <strain evidence="1 2">CGMCC 1.9113</strain>
    </source>
</reference>
<evidence type="ECO:0000313" key="2">
    <source>
        <dbReference type="Proteomes" id="UP000199586"/>
    </source>
</evidence>